<keyword evidence="6" id="KW-1185">Reference proteome</keyword>
<dbReference type="AlphaFoldDB" id="A0A8C3D1L8"/>
<dbReference type="PANTHER" id="PTHR12157:SF26">
    <property type="entry name" value="REGULATING SYNAPTIC MEMBRANE EXOCYTOSIS 4"/>
    <property type="match status" value="1"/>
</dbReference>
<feature type="compositionally biased region" description="Low complexity" evidence="3">
    <location>
        <begin position="189"/>
        <end position="199"/>
    </location>
</feature>
<comment type="subcellular location">
    <subcellularLocation>
        <location evidence="2">Synapse</location>
    </subcellularLocation>
</comment>
<dbReference type="Pfam" id="PF00168">
    <property type="entry name" value="C2"/>
    <property type="match status" value="1"/>
</dbReference>
<organism evidence="5 6">
    <name type="scientific">Cairina moschata</name>
    <name type="common">Muscovy duck</name>
    <dbReference type="NCBI Taxonomy" id="8855"/>
    <lineage>
        <taxon>Eukaryota</taxon>
        <taxon>Metazoa</taxon>
        <taxon>Chordata</taxon>
        <taxon>Craniata</taxon>
        <taxon>Vertebrata</taxon>
        <taxon>Euteleostomi</taxon>
        <taxon>Archelosauria</taxon>
        <taxon>Archosauria</taxon>
        <taxon>Dinosauria</taxon>
        <taxon>Saurischia</taxon>
        <taxon>Theropoda</taxon>
        <taxon>Coelurosauria</taxon>
        <taxon>Aves</taxon>
        <taxon>Neognathae</taxon>
        <taxon>Galloanserae</taxon>
        <taxon>Anseriformes</taxon>
        <taxon>Anatidae</taxon>
        <taxon>Anatinae</taxon>
        <taxon>Cairina</taxon>
    </lineage>
</organism>
<dbReference type="GO" id="GO:0050806">
    <property type="term" value="P:positive regulation of synaptic transmission"/>
    <property type="evidence" value="ECO:0007669"/>
    <property type="project" value="TreeGrafter"/>
</dbReference>
<proteinExistence type="predicted"/>
<feature type="compositionally biased region" description="Low complexity" evidence="3">
    <location>
        <begin position="162"/>
        <end position="174"/>
    </location>
</feature>
<dbReference type="GO" id="GO:0042734">
    <property type="term" value="C:presynaptic membrane"/>
    <property type="evidence" value="ECO:0007669"/>
    <property type="project" value="TreeGrafter"/>
</dbReference>
<keyword evidence="1" id="KW-0770">Synapse</keyword>
<dbReference type="PANTHER" id="PTHR12157">
    <property type="entry name" value="REGULATING SYNAPTIC MEMBRANE EXOCYTOSIS PROTEIN"/>
    <property type="match status" value="1"/>
</dbReference>
<dbReference type="GO" id="GO:0048791">
    <property type="term" value="P:calcium ion-regulated exocytosis of neurotransmitter"/>
    <property type="evidence" value="ECO:0007669"/>
    <property type="project" value="TreeGrafter"/>
</dbReference>
<dbReference type="CDD" id="cd04028">
    <property type="entry name" value="C2B_RIM1alpha"/>
    <property type="match status" value="1"/>
</dbReference>
<feature type="compositionally biased region" description="Basic residues" evidence="3">
    <location>
        <begin position="147"/>
        <end position="161"/>
    </location>
</feature>
<evidence type="ECO:0000256" key="3">
    <source>
        <dbReference type="SAM" id="MobiDB-lite"/>
    </source>
</evidence>
<dbReference type="GO" id="GO:0044325">
    <property type="term" value="F:transmembrane transporter binding"/>
    <property type="evidence" value="ECO:0007669"/>
    <property type="project" value="TreeGrafter"/>
</dbReference>
<dbReference type="InterPro" id="IPR039032">
    <property type="entry name" value="Rim-like"/>
</dbReference>
<dbReference type="GO" id="GO:0042391">
    <property type="term" value="P:regulation of membrane potential"/>
    <property type="evidence" value="ECO:0007669"/>
    <property type="project" value="TreeGrafter"/>
</dbReference>
<dbReference type="GO" id="GO:0048788">
    <property type="term" value="C:cytoskeleton of presynaptic active zone"/>
    <property type="evidence" value="ECO:0007669"/>
    <property type="project" value="TreeGrafter"/>
</dbReference>
<name>A0A8C3D1L8_CAIMO</name>
<dbReference type="GO" id="GO:0048167">
    <property type="term" value="P:regulation of synaptic plasticity"/>
    <property type="evidence" value="ECO:0007669"/>
    <property type="project" value="TreeGrafter"/>
</dbReference>
<accession>A0A8C3D1L8</accession>
<dbReference type="GO" id="GO:0031267">
    <property type="term" value="F:small GTPase binding"/>
    <property type="evidence" value="ECO:0007669"/>
    <property type="project" value="InterPro"/>
</dbReference>
<feature type="region of interest" description="Disordered" evidence="3">
    <location>
        <begin position="78"/>
        <end position="199"/>
    </location>
</feature>
<evidence type="ECO:0000313" key="6">
    <source>
        <dbReference type="Proteomes" id="UP000694556"/>
    </source>
</evidence>
<dbReference type="InterPro" id="IPR035892">
    <property type="entry name" value="C2_domain_sf"/>
</dbReference>
<dbReference type="Gene3D" id="2.60.40.150">
    <property type="entry name" value="C2 domain"/>
    <property type="match status" value="1"/>
</dbReference>
<dbReference type="SMART" id="SM00239">
    <property type="entry name" value="C2"/>
    <property type="match status" value="1"/>
</dbReference>
<feature type="compositionally biased region" description="Low complexity" evidence="3">
    <location>
        <begin position="123"/>
        <end position="133"/>
    </location>
</feature>
<feature type="domain" description="C2" evidence="4">
    <location>
        <begin position="349"/>
        <end position="467"/>
    </location>
</feature>
<dbReference type="Proteomes" id="UP000694556">
    <property type="component" value="Unassembled WGS sequence"/>
</dbReference>
<dbReference type="Ensembl" id="ENSCMMT00000031102.1">
    <property type="protein sequence ID" value="ENSCMMP00000028520.1"/>
    <property type="gene ID" value="ENSCMMG00000017357.1"/>
</dbReference>
<dbReference type="InterPro" id="IPR000008">
    <property type="entry name" value="C2_dom"/>
</dbReference>
<protein>
    <submittedName>
        <fullName evidence="5">Regulating synaptic membrane exocytosis 4</fullName>
    </submittedName>
</protein>
<evidence type="ECO:0000256" key="2">
    <source>
        <dbReference type="ARBA" id="ARBA00034103"/>
    </source>
</evidence>
<dbReference type="FunFam" id="2.60.40.150:FF:000001">
    <property type="entry name" value="Regulating synaptic membrane exocytosis 3, isoform CRA_a"/>
    <property type="match status" value="1"/>
</dbReference>
<reference evidence="5" key="1">
    <citation type="submission" date="2025-08" db="UniProtKB">
        <authorList>
            <consortium name="Ensembl"/>
        </authorList>
    </citation>
    <scope>IDENTIFICATION</scope>
</reference>
<evidence type="ECO:0000256" key="1">
    <source>
        <dbReference type="ARBA" id="ARBA00023018"/>
    </source>
</evidence>
<evidence type="ECO:0000259" key="4">
    <source>
        <dbReference type="PROSITE" id="PS50004"/>
    </source>
</evidence>
<dbReference type="PROSITE" id="PS50004">
    <property type="entry name" value="C2"/>
    <property type="match status" value="1"/>
</dbReference>
<evidence type="ECO:0000313" key="5">
    <source>
        <dbReference type="Ensembl" id="ENSCMMP00000028520.1"/>
    </source>
</evidence>
<sequence length="503" mass="53317">MALSWGTGQLLVSFTSSIPTWRLAPPANKYPSIKPEKCTGQTEAVGFSVTTTLGTTFVRKTPYNSNFCVYFSMRGGRAPDRNGGTPFTALRRARSRGTPPEPEGPGGCATSPAGGRRARARPLHSLPLLLPSLPSGPPLAAPVPGVRRGRGPGAGRRRQRRAAAGGSAPLGSAPHRSARPRSAPHRLAEAPAAAKTPRAVLRVKNGAAKLAKPPAAAAAAGEAPGGAPGSGLFMERSQSRLSLSASFEALAIYFPCMNSFDEEDADGDGRRLKGAIQRSTETGLAVEMPSRTVRQASHESIEDSMNSYGSEGNLNFSGVHLASAGQFSDFLGSMGPAQFVGRQTLATTSMGDVEIGLQERNGQLEVDIIQARGLTPKPGSKTLPAAYIKAYLLENGVCIAKKKTKVARKSLDPLYNQVLLFPESPQGKVLQVIVWGNYGRMERKHFMGVARVLLEELDLSTLAIGWYKLFPTSSMVDPTTGPLLRQSSQLSLESTVGPCCDRS</sequence>
<dbReference type="GO" id="GO:2000300">
    <property type="term" value="P:regulation of synaptic vesicle exocytosis"/>
    <property type="evidence" value="ECO:0007669"/>
    <property type="project" value="TreeGrafter"/>
</dbReference>
<reference evidence="5" key="2">
    <citation type="submission" date="2025-09" db="UniProtKB">
        <authorList>
            <consortium name="Ensembl"/>
        </authorList>
    </citation>
    <scope>IDENTIFICATION</scope>
</reference>
<dbReference type="SUPFAM" id="SSF49562">
    <property type="entry name" value="C2 domain (Calcium/lipid-binding domain, CaLB)"/>
    <property type="match status" value="1"/>
</dbReference>